<evidence type="ECO:0000313" key="2">
    <source>
        <dbReference type="Proteomes" id="UP000324797"/>
    </source>
</evidence>
<organism evidence="1 2">
    <name type="scientific">Bradyrhizobium hipponense</name>
    <dbReference type="NCBI Taxonomy" id="2605638"/>
    <lineage>
        <taxon>Bacteria</taxon>
        <taxon>Pseudomonadati</taxon>
        <taxon>Pseudomonadota</taxon>
        <taxon>Alphaproteobacteria</taxon>
        <taxon>Hyphomicrobiales</taxon>
        <taxon>Nitrobacteraceae</taxon>
        <taxon>Bradyrhizobium</taxon>
    </lineage>
</organism>
<gene>
    <name evidence="1" type="ORF">FXV83_32175</name>
</gene>
<protein>
    <submittedName>
        <fullName evidence="1">Uncharacterized protein</fullName>
    </submittedName>
</protein>
<accession>A0A5S4YEZ1</accession>
<dbReference type="EMBL" id="VSTH01000130">
    <property type="protein sequence ID" value="TYO62552.1"/>
    <property type="molecule type" value="Genomic_DNA"/>
</dbReference>
<dbReference type="Proteomes" id="UP000324797">
    <property type="component" value="Unassembled WGS sequence"/>
</dbReference>
<name>A0A5S4YEZ1_9BRAD</name>
<proteinExistence type="predicted"/>
<reference evidence="1 2" key="1">
    <citation type="submission" date="2019-08" db="EMBL/GenBank/DDBJ databases">
        <title>Bradyrhizobium hipponensis sp. nov., a rhizobium isolated from a Lupinus angustifolius root nodule in Tunisia.</title>
        <authorList>
            <person name="Off K."/>
            <person name="Rejili M."/>
            <person name="Mars M."/>
            <person name="Brachmann A."/>
            <person name="Marin M."/>
        </authorList>
    </citation>
    <scope>NUCLEOTIDE SEQUENCE [LARGE SCALE GENOMIC DNA]</scope>
    <source>
        <strain evidence="2">aSej3</strain>
    </source>
</reference>
<dbReference type="AlphaFoldDB" id="A0A5S4YEZ1"/>
<evidence type="ECO:0000313" key="1">
    <source>
        <dbReference type="EMBL" id="TYO62552.1"/>
    </source>
</evidence>
<keyword evidence="2" id="KW-1185">Reference proteome</keyword>
<sequence>MRTDCTPHAASASPSKGEAFVSGRAGHRAVTIDQFPAVILNAAAVLPSAARRRGTYIVAWRGFFAPT</sequence>
<comment type="caution">
    <text evidence="1">The sequence shown here is derived from an EMBL/GenBank/DDBJ whole genome shotgun (WGS) entry which is preliminary data.</text>
</comment>